<sequence length="746" mass="84147">MSSCLRGRKSRRGADTQPLLPREEVYTQPQRYLHQKMHTHQMFRALSQGYMPSTEQAIANLRVLLASDLFNPPRADLSDSGRQLVRDCRLCLQIIIDLLREKNQQDQLQDLIWHLSRSRASLDTSELANQASQAKARADSKAAYDNLRTVWDLLLTNSDFRLLVDDLATIGRQIFADTAFSLSETAQEVGKKTQPSPEERDNVNGAGADEGQPPSVEEIQQEATAVVDAAGNGVVQVGRQTLKSVEENLSGGQREALLDRLKQTVLKLRKQNEYLDWVSTFSLLVKRYGTIYSRAADDIVSTVNEDVEANTDLHQAVRSFWALARSFGDREEWESLEERFHQVMRHANRDPEFESLMPEIGSWLQNILTDPDFLDAADQQLTELKEKARNVGSGSSLCQDVDAFLQQWQQTLHTVLDDPIVTKLITCKKKILNDVWSAYNNKTSSLVADLAHIFLPLLIRAVQHIPIPRLEISVPEMDLLVESLILEPGRTVNQSSFLPYKIKVSSRTDMELSKVHSKRATSNMKTLVTVSVLGLNVSASEFGYWIRTHSGPLFRFKDEGIASFYLDERGVDISVDLEIGRGSSQMVTLRGVRAHIHKLEYKVLRSKWKFLLWLVKPFLKQLIRRVLEKKIAEEILVAVSSLNQELAFARERLRAATIAAPHDLGAIIRAVLARPSSGPHPDVYKRLGIRHPDTGLFQGIYAPGSIIKLWEDEAERAHEAIGHGDESDGLGVTWRNEIFDVSTRSL</sequence>
<feature type="domain" description="HAM1-like N-terminal" evidence="3">
    <location>
        <begin position="195"/>
        <end position="578"/>
    </location>
</feature>
<evidence type="ECO:0000313" key="4">
    <source>
        <dbReference type="EMBL" id="OXV09546.1"/>
    </source>
</evidence>
<keyword evidence="1" id="KW-0175">Coiled coil</keyword>
<dbReference type="PANTHER" id="PTHR31138">
    <property type="entry name" value="CHROMOSOME 19, WHOLE GENOME SHOTGUN SEQUENCE"/>
    <property type="match status" value="1"/>
</dbReference>
<proteinExistence type="predicted"/>
<feature type="region of interest" description="Disordered" evidence="2">
    <location>
        <begin position="186"/>
        <end position="215"/>
    </location>
</feature>
<accession>A0A232LZM1</accession>
<feature type="coiled-coil region" evidence="1">
    <location>
        <begin position="632"/>
        <end position="659"/>
    </location>
</feature>
<keyword evidence="5" id="KW-1185">Reference proteome</keyword>
<dbReference type="AlphaFoldDB" id="A0A232LZM1"/>
<dbReference type="PANTHER" id="PTHR31138:SF4">
    <property type="entry name" value="DUF5923 DOMAIN-CONTAINING PROTEIN"/>
    <property type="match status" value="1"/>
</dbReference>
<evidence type="ECO:0000313" key="5">
    <source>
        <dbReference type="Proteomes" id="UP000243515"/>
    </source>
</evidence>
<dbReference type="Pfam" id="PF19343">
    <property type="entry name" value="HAM1_N"/>
    <property type="match status" value="1"/>
</dbReference>
<dbReference type="Proteomes" id="UP000243515">
    <property type="component" value="Unassembled WGS sequence"/>
</dbReference>
<evidence type="ECO:0000256" key="2">
    <source>
        <dbReference type="SAM" id="MobiDB-lite"/>
    </source>
</evidence>
<dbReference type="SUPFAM" id="SSF55394">
    <property type="entry name" value="Bactericidal permeability-increasing protein, BPI"/>
    <property type="match status" value="1"/>
</dbReference>
<dbReference type="GO" id="GO:0008289">
    <property type="term" value="F:lipid binding"/>
    <property type="evidence" value="ECO:0007669"/>
    <property type="project" value="InterPro"/>
</dbReference>
<dbReference type="EMBL" id="NPHW01003466">
    <property type="protein sequence ID" value="OXV09546.1"/>
    <property type="molecule type" value="Genomic_DNA"/>
</dbReference>
<dbReference type="Gene3D" id="3.15.10.10">
    <property type="entry name" value="Bactericidal permeability-increasing protein, domain 1"/>
    <property type="match status" value="1"/>
</dbReference>
<dbReference type="OrthoDB" id="5407957at2759"/>
<comment type="caution">
    <text evidence="4">The sequence shown here is derived from an EMBL/GenBank/DDBJ whole genome shotgun (WGS) entry which is preliminary data.</text>
</comment>
<gene>
    <name evidence="4" type="ORF">Egran_02688</name>
</gene>
<evidence type="ECO:0000259" key="3">
    <source>
        <dbReference type="Pfam" id="PF19343"/>
    </source>
</evidence>
<protein>
    <recommendedName>
        <fullName evidence="3">HAM1-like N-terminal domain-containing protein</fullName>
    </recommendedName>
</protein>
<organism evidence="4 5">
    <name type="scientific">Elaphomyces granulatus</name>
    <dbReference type="NCBI Taxonomy" id="519963"/>
    <lineage>
        <taxon>Eukaryota</taxon>
        <taxon>Fungi</taxon>
        <taxon>Dikarya</taxon>
        <taxon>Ascomycota</taxon>
        <taxon>Pezizomycotina</taxon>
        <taxon>Eurotiomycetes</taxon>
        <taxon>Eurotiomycetidae</taxon>
        <taxon>Eurotiales</taxon>
        <taxon>Elaphomycetaceae</taxon>
        <taxon>Elaphomyces</taxon>
    </lineage>
</organism>
<dbReference type="InterPro" id="IPR045967">
    <property type="entry name" value="HAM1-like_N"/>
</dbReference>
<evidence type="ECO:0000256" key="1">
    <source>
        <dbReference type="SAM" id="Coils"/>
    </source>
</evidence>
<dbReference type="InterPro" id="IPR017943">
    <property type="entry name" value="Bactericidal_perm-incr_a/b_dom"/>
</dbReference>
<reference evidence="4 5" key="1">
    <citation type="journal article" date="2015" name="Environ. Microbiol.">
        <title>Metagenome sequence of Elaphomyces granulatus from sporocarp tissue reveals Ascomycota ectomycorrhizal fingerprints of genome expansion and a Proteobacteria-rich microbiome.</title>
        <authorList>
            <person name="Quandt C.A."/>
            <person name="Kohler A."/>
            <person name="Hesse C.N."/>
            <person name="Sharpton T.J."/>
            <person name="Martin F."/>
            <person name="Spatafora J.W."/>
        </authorList>
    </citation>
    <scope>NUCLEOTIDE SEQUENCE [LARGE SCALE GENOMIC DNA]</scope>
    <source>
        <strain evidence="4 5">OSC145934</strain>
    </source>
</reference>
<name>A0A232LZM1_9EURO</name>